<accession>A0A7J6TIE4</accession>
<dbReference type="EMBL" id="JABANO010010697">
    <property type="protein sequence ID" value="KAF4744691.1"/>
    <property type="molecule type" value="Genomic_DNA"/>
</dbReference>
<gene>
    <name evidence="2" type="ORF">FOZ63_023717</name>
</gene>
<organism evidence="2 3">
    <name type="scientific">Perkinsus olseni</name>
    <name type="common">Perkinsus atlanticus</name>
    <dbReference type="NCBI Taxonomy" id="32597"/>
    <lineage>
        <taxon>Eukaryota</taxon>
        <taxon>Sar</taxon>
        <taxon>Alveolata</taxon>
        <taxon>Perkinsozoa</taxon>
        <taxon>Perkinsea</taxon>
        <taxon>Perkinsida</taxon>
        <taxon>Perkinsidae</taxon>
        <taxon>Perkinsus</taxon>
    </lineage>
</organism>
<evidence type="ECO:0000313" key="2">
    <source>
        <dbReference type="EMBL" id="KAF4744691.1"/>
    </source>
</evidence>
<proteinExistence type="predicted"/>
<comment type="caution">
    <text evidence="2">The sequence shown here is derived from an EMBL/GenBank/DDBJ whole genome shotgun (WGS) entry which is preliminary data.</text>
</comment>
<reference evidence="2 3" key="1">
    <citation type="submission" date="2020-04" db="EMBL/GenBank/DDBJ databases">
        <title>Perkinsus olseni comparative genomics.</title>
        <authorList>
            <person name="Bogema D.R."/>
        </authorList>
    </citation>
    <scope>NUCLEOTIDE SEQUENCE [LARGE SCALE GENOMIC DNA]</scope>
    <source>
        <strain evidence="2 3">ATCC PRA-207</strain>
    </source>
</reference>
<evidence type="ECO:0000313" key="3">
    <source>
        <dbReference type="Proteomes" id="UP000553632"/>
    </source>
</evidence>
<feature type="compositionally biased region" description="Polar residues" evidence="1">
    <location>
        <begin position="19"/>
        <end position="42"/>
    </location>
</feature>
<dbReference type="Proteomes" id="UP000553632">
    <property type="component" value="Unassembled WGS sequence"/>
</dbReference>
<name>A0A7J6TIE4_PEROL</name>
<keyword evidence="3" id="KW-1185">Reference proteome</keyword>
<sequence>MSGVGHAVAADEVHKHLSHTTAGSDTSFHGSNAPSTTAQTPLLSGKEHQQQQVPVSPKIKQSSLGVTIANLMKNIIGAGLLSLPRSFALTV</sequence>
<evidence type="ECO:0000256" key="1">
    <source>
        <dbReference type="SAM" id="MobiDB-lite"/>
    </source>
</evidence>
<evidence type="ECO:0008006" key="4">
    <source>
        <dbReference type="Google" id="ProtNLM"/>
    </source>
</evidence>
<feature type="region of interest" description="Disordered" evidence="1">
    <location>
        <begin position="1"/>
        <end position="58"/>
    </location>
</feature>
<dbReference type="AlphaFoldDB" id="A0A7J6TIE4"/>
<protein>
    <recommendedName>
        <fullName evidence="4">Solute carrier 38 member</fullName>
    </recommendedName>
</protein>